<dbReference type="Pfam" id="PF18563">
    <property type="entry name" value="TubC_N"/>
    <property type="match status" value="1"/>
</dbReference>
<dbReference type="Gene3D" id="3.90.1150.10">
    <property type="entry name" value="Aspartate Aminotransferase, domain 1"/>
    <property type="match status" value="1"/>
</dbReference>
<dbReference type="InterPro" id="IPR020806">
    <property type="entry name" value="PKS_PP-bd"/>
</dbReference>
<dbReference type="RefSeq" id="WP_274038682.1">
    <property type="nucleotide sequence ID" value="NZ_CP059734.1"/>
</dbReference>
<dbReference type="Gene3D" id="3.40.640.10">
    <property type="entry name" value="Type I PLP-dependent aspartate aminotransferase-like (Major domain)"/>
    <property type="match status" value="1"/>
</dbReference>
<protein>
    <submittedName>
        <fullName evidence="8">Amino acid adenylation domain-containing protein</fullName>
    </submittedName>
</protein>
<dbReference type="InterPro" id="IPR045851">
    <property type="entry name" value="AMP-bd_C_sf"/>
</dbReference>
<evidence type="ECO:0000256" key="1">
    <source>
        <dbReference type="ARBA" id="ARBA00001933"/>
    </source>
</evidence>
<dbReference type="SMART" id="SM00823">
    <property type="entry name" value="PKS_PP"/>
    <property type="match status" value="2"/>
</dbReference>
<dbReference type="FunFam" id="3.40.50.980:FF:000001">
    <property type="entry name" value="Non-ribosomal peptide synthetase"/>
    <property type="match status" value="2"/>
</dbReference>
<dbReference type="Gene3D" id="1.10.1200.10">
    <property type="entry name" value="ACP-like"/>
    <property type="match status" value="2"/>
</dbReference>
<dbReference type="PANTHER" id="PTHR45527:SF1">
    <property type="entry name" value="FATTY ACID SYNTHASE"/>
    <property type="match status" value="1"/>
</dbReference>
<dbReference type="InterPro" id="IPR005814">
    <property type="entry name" value="Aminotrans_3"/>
</dbReference>
<comment type="cofactor">
    <cofactor evidence="1">
        <name>pyridoxal 5'-phosphate</name>
        <dbReference type="ChEBI" id="CHEBI:597326"/>
    </cofactor>
</comment>
<evidence type="ECO:0000256" key="5">
    <source>
        <dbReference type="ARBA" id="ARBA00022553"/>
    </source>
</evidence>
<dbReference type="Pfam" id="PF00202">
    <property type="entry name" value="Aminotran_3"/>
    <property type="match status" value="1"/>
</dbReference>
<dbReference type="InterPro" id="IPR001242">
    <property type="entry name" value="Condensation_dom"/>
</dbReference>
<dbReference type="InterPro" id="IPR015422">
    <property type="entry name" value="PyrdxlP-dep_Trfase_small"/>
</dbReference>
<dbReference type="Gene3D" id="2.30.38.10">
    <property type="entry name" value="Luciferase, Domain 3"/>
    <property type="match status" value="1"/>
</dbReference>
<proteinExistence type="inferred from homology"/>
<gene>
    <name evidence="8" type="ORF">SG34_031145</name>
</gene>
<dbReference type="GO" id="GO:0008483">
    <property type="term" value="F:transaminase activity"/>
    <property type="evidence" value="ECO:0007669"/>
    <property type="project" value="InterPro"/>
</dbReference>
<evidence type="ECO:0000256" key="3">
    <source>
        <dbReference type="ARBA" id="ARBA00006432"/>
    </source>
</evidence>
<dbReference type="InterPro" id="IPR015421">
    <property type="entry name" value="PyrdxlP-dep_Trfase_major"/>
</dbReference>
<dbReference type="SUPFAM" id="SSF56801">
    <property type="entry name" value="Acetyl-CoA synthetase-like"/>
    <property type="match status" value="3"/>
</dbReference>
<dbReference type="SUPFAM" id="SSF53383">
    <property type="entry name" value="PLP-dependent transferases"/>
    <property type="match status" value="1"/>
</dbReference>
<keyword evidence="9" id="KW-1185">Reference proteome</keyword>
<dbReference type="Gene3D" id="3.40.50.12780">
    <property type="entry name" value="N-terminal domain of ligase-like"/>
    <property type="match status" value="1"/>
</dbReference>
<dbReference type="Gene3D" id="3.40.50.980">
    <property type="match status" value="4"/>
</dbReference>
<organism evidence="8 9">
    <name type="scientific">Thalassomonas viridans</name>
    <dbReference type="NCBI Taxonomy" id="137584"/>
    <lineage>
        <taxon>Bacteria</taxon>
        <taxon>Pseudomonadati</taxon>
        <taxon>Pseudomonadota</taxon>
        <taxon>Gammaproteobacteria</taxon>
        <taxon>Alteromonadales</taxon>
        <taxon>Colwelliaceae</taxon>
        <taxon>Thalassomonas</taxon>
    </lineage>
</organism>
<dbReference type="InterPro" id="IPR025110">
    <property type="entry name" value="AMP-bd_C"/>
</dbReference>
<dbReference type="GO" id="GO:0043041">
    <property type="term" value="P:amino acid activation for nonribosomal peptide biosynthetic process"/>
    <property type="evidence" value="ECO:0007669"/>
    <property type="project" value="TreeGrafter"/>
</dbReference>
<evidence type="ECO:0000256" key="2">
    <source>
        <dbReference type="ARBA" id="ARBA00001957"/>
    </source>
</evidence>
<dbReference type="FunFam" id="3.30.559.10:FF:000012">
    <property type="entry name" value="Non-ribosomal peptide synthetase"/>
    <property type="match status" value="1"/>
</dbReference>
<dbReference type="FunFam" id="1.10.1200.10:FF:000005">
    <property type="entry name" value="Nonribosomal peptide synthetase 1"/>
    <property type="match status" value="2"/>
</dbReference>
<dbReference type="KEGG" id="tvd:SG34_031145"/>
<dbReference type="Gene3D" id="3.30.559.10">
    <property type="entry name" value="Chloramphenicol acetyltransferase-like domain"/>
    <property type="match status" value="2"/>
</dbReference>
<accession>A0AAF0CB12</accession>
<dbReference type="InterPro" id="IPR015424">
    <property type="entry name" value="PyrdxlP-dep_Trfase"/>
</dbReference>
<comment type="similarity">
    <text evidence="3">Belongs to the ATP-dependent AMP-binding enzyme family.</text>
</comment>
<dbReference type="NCBIfam" id="TIGR01733">
    <property type="entry name" value="AA-adenyl-dom"/>
    <property type="match status" value="1"/>
</dbReference>
<dbReference type="InterPro" id="IPR023213">
    <property type="entry name" value="CAT-like_dom_sf"/>
</dbReference>
<keyword evidence="5" id="KW-0597">Phosphoprotein</keyword>
<dbReference type="Gene3D" id="3.30.559.30">
    <property type="entry name" value="Nonribosomal peptide synthetase, condensation domain"/>
    <property type="match status" value="2"/>
</dbReference>
<dbReference type="SUPFAM" id="SSF52777">
    <property type="entry name" value="CoA-dependent acyltransferases"/>
    <property type="match status" value="4"/>
</dbReference>
<dbReference type="NCBIfam" id="NF003417">
    <property type="entry name" value="PRK04813.1"/>
    <property type="match status" value="3"/>
</dbReference>
<dbReference type="PANTHER" id="PTHR45527">
    <property type="entry name" value="NONRIBOSOMAL PEPTIDE SYNTHETASE"/>
    <property type="match status" value="1"/>
</dbReference>
<dbReference type="PROSITE" id="PS50075">
    <property type="entry name" value="CARRIER"/>
    <property type="match status" value="2"/>
</dbReference>
<name>A0AAF0CB12_9GAMM</name>
<comment type="cofactor">
    <cofactor evidence="2">
        <name>pantetheine 4'-phosphate</name>
        <dbReference type="ChEBI" id="CHEBI:47942"/>
    </cofactor>
</comment>
<dbReference type="InterPro" id="IPR049704">
    <property type="entry name" value="Aminotrans_3_PPA_site"/>
</dbReference>
<dbReference type="PROSITE" id="PS00455">
    <property type="entry name" value="AMP_BINDING"/>
    <property type="match status" value="2"/>
</dbReference>
<dbReference type="EMBL" id="CP059734">
    <property type="protein sequence ID" value="WDE09222.1"/>
    <property type="molecule type" value="Genomic_DNA"/>
</dbReference>
<dbReference type="InterPro" id="IPR042099">
    <property type="entry name" value="ANL_N_sf"/>
</dbReference>
<dbReference type="InterPro" id="IPR041464">
    <property type="entry name" value="TubC_N"/>
</dbReference>
<dbReference type="InterPro" id="IPR010071">
    <property type="entry name" value="AA_adenyl_dom"/>
</dbReference>
<dbReference type="SUPFAM" id="SSF47336">
    <property type="entry name" value="ACP-like"/>
    <property type="match status" value="2"/>
</dbReference>
<feature type="domain" description="Carrier" evidence="7">
    <location>
        <begin position="2567"/>
        <end position="2642"/>
    </location>
</feature>
<evidence type="ECO:0000256" key="6">
    <source>
        <dbReference type="ARBA" id="ARBA00022898"/>
    </source>
</evidence>
<dbReference type="InterPro" id="IPR036736">
    <property type="entry name" value="ACP-like_sf"/>
</dbReference>
<dbReference type="NCBIfam" id="NF006733">
    <property type="entry name" value="PRK09264.1"/>
    <property type="match status" value="1"/>
</dbReference>
<dbReference type="Pfam" id="PF13193">
    <property type="entry name" value="AMP-binding_C"/>
    <property type="match status" value="2"/>
</dbReference>
<sequence length="2664" mass="294407">MSFIEFLAYCKAKKINFSLSGEQLKVNAPENTLLPDVVGLLRQFKPELIELLKGEPGAKASISDIEHVERTNDLLPSFGQEQLWFIDSLYNSRDAYHFTRILTFKGHLNIAALTAAFDAIIQRHESLRTTFLEKNGALYQQVNETSLTEIPFTDFSGLDVEAAISASEKVQRECAQKAFNLSADGMLRLQLIRLSQGHYQLVLVLHHIASDGWSLGVLVTEFTALYHQFLRGETLALPGLPVQYADYANWQRKALQPKHFEGLIGYWQEKLAGCADLHSLPLDKPRPPEQSFNGKSYLKPMAPALTSALKNKAAELGCTLFTVLESLFSVFISRYSGVDDVVIGTPVANRHHENVEGLIGYFVNMVPLRHRIEADVTFNEYLLRTSQEIAEAFEHQQLPFDHLVQATVNSRSQRYNPLVQICFVLQSNEIPELTLADVTCKISQLETSAAIFDLQLEVTEVDDGLSLHWQYATDVFETATIERMASHFELLVTNVLAQPDTLLKQLEFITPAERHQQLVEWNDTAAGYAKDKCIHELFEAQVKATPDAIAVVFEESRLTYGELNQQANQLAHYLVRERNVTPDTLVGLCVERSLDMIVGIMGIVKAGGAYVPLDPNYPRARMAYMLDDANLATVLTQEKLKAQIPVSDRQAVALDSEAMLAQLQAQPTDNIVVGALTANHLAYVIYTSGSTGNPKGVMVEHKALHNRIHWMDREYGCTPEDKILQKTPFSFDVSVWEFFWPLSAGAQLVFAIPEGHKDSVYLAKLIQARNITKLHFVPSMLAHMLASDKLSRCNSLQQVFCSGEALLSQHVRAFFSQLSGAELHNLYGPTEAAIDVSYWQCTKAATANVPIGRPINNIQLYVLNDMTVPPVGVAGELHIGGAGLARGYLNRAELTREKFIPNPFVDKTKLNTGPNSSERLYKTGDLVRYLPDGNLEFLGRIDHQVKIRGFRIELGEIEQQLLSHDEVNDAVVVALESGEGDKRLAAYVTCDNATAMLAGDEEACTLRRDFLDSLKASLAQDLPDYMVPSAFMLLEQLPLTPNGKVDRKGLPAPDISQQQKAYVAPVTETELRLCDIWQEVLGLEQVGMKDNFFDLGGHSLLATKLVAAVNTHLGIEAPLKLLFSAPTLAEFSSELAALTPSHTRPAIYPVSREQDLLPSFAQQRLWLLDKIDGSNAHYNMPGTLRLAGDLNIEVLTRALGAIVERHESLRTCFVEGDDGQPLQVIRPFSGIEVPVTDISLLPAAERESDLAGLVSAEANKAFDLSADLMLRAQLVKMSGDEHVLLVTMHHIASDGWSMGILIKEFSALYGAYVRGEEDPLSPLEIQYADYARWQRDWLQGEVLDEQVGYWQQQLAGIPVVHSLPLDNPRPKVQTFNGAYHHSVIDSQLHDKLNGLCREMGATLFMGLHAAFSVLLARYSNETDIVVGSPIANREQAEIAKVIGFFLNTLVLRSDLSGNPSFAALLEQSKQMLLDAYAHQQVPFEQLVEKLQPERNLSHSALFQVMLVLQNNEQGALELPGLTLSPVEQSEDISKYDLTLYVTERESGLQLDWEYNTDLFNGGTIERLAKHFELLLAGLVNHPQEGVFALDMLPAEEIHQQLVQWNATQADYPKDKCIHTLFEEQVQRTPDAVALVFEETRMSYGELNEQANRLAHFLRTQYQIGPDTLVGLCLERSPVMVVGILAILKAGGAYIPLSPALPPSRLHSLVTAAQVGLVLSDANTRELLPSLAADVVALDAPDFVRDLQRYAAANIPAAALGLSEQNLAYIIYTSGSTGTPKGVMIEHRACINHCYAMVSALSLHAGDSIAQTAALSFDISVWQTLTMLLVGGRTVIIEDDTVKSPAALLAAVDRHQVSVLQIVPALMNLVLDECSGETRQLKSLKVMSVTGEACPVSLQQRWEAAFGHIPLLNAYGPAECADDVLLYSNKAIAHEHLALFSRRESEVRGYCRDFPALFDKATGSELFDHSGRRYLDLFSGAGALNYGHNNPVLKSSLLDYLNEDGITHSLDLFTRAKARFLQVFEQHILTPRALDYKVMFPGPTGTNAVEASLKLARKATGRKWVAHCKNSFHGMSMGSLSVCGGSAFKDRAGIPLGYTREIAFVSREDKYDEDVALKCRQEIEAIEELPAAIILEVVQAEGGINVAHGQWLQDLFAYARQQGILLIVDDIQAGCGRTGRFFSFEHFGVTPDLVCLSKSIGGYGLPMSLVLIRPELDVFSPAEHNGTFRGNNHAFITGAKAIEYYWGDGGFEQEVQARAAYLKQGLAALIAKYPALQGQYKGLGMMQGIACTPAALVSQIKQQAFEQQVVIEAAGRQDEVLKFLPALTMSKAQLAACLTIMDRVIGQVLAPAGTSQPMSTMPIGKPIGNLRVYVVDEHGQLMPRGAVGELWVAGDGLARGYFNQAGMTHERFVEREIAGRVERVYKTGDLVRWLPDGNMEYIGRLDHQVKIRGFRIELGEIEHQLLSHEAVNDAVVAAQVSDSGDKRLVAYVTHDNAAAMLGGDDKAQGLRHGFIDALKAALGGCLPEYMVPSFFVVLERLPLTRNGKVDRQGLPVPDMSQQQQAYVAPSTDTEKLLCDIWQEVLGVEQVGITDNFFALGGHSLLATSLVNQINQRFNITLAIKDFFEHQSLDSQSRLVENELKLVELIVSQDKYQEVSESEFEI</sequence>
<dbReference type="InterPro" id="IPR044894">
    <property type="entry name" value="TubC_N_sf"/>
</dbReference>
<dbReference type="FunFam" id="3.40.50.980:FF:000002">
    <property type="entry name" value="Enterobactin synthetase component F"/>
    <property type="match status" value="1"/>
</dbReference>
<dbReference type="GO" id="GO:0044550">
    <property type="term" value="P:secondary metabolite biosynthetic process"/>
    <property type="evidence" value="ECO:0007669"/>
    <property type="project" value="UniProtKB-ARBA"/>
</dbReference>
<dbReference type="PROSITE" id="PS00012">
    <property type="entry name" value="PHOSPHOPANTETHEINE"/>
    <property type="match status" value="1"/>
</dbReference>
<dbReference type="InterPro" id="IPR009081">
    <property type="entry name" value="PP-bd_ACP"/>
</dbReference>
<dbReference type="InterPro" id="IPR000873">
    <property type="entry name" value="AMP-dep_synth/lig_dom"/>
</dbReference>
<keyword evidence="4" id="KW-0596">Phosphopantetheine</keyword>
<dbReference type="InterPro" id="IPR020845">
    <property type="entry name" value="AMP-binding_CS"/>
</dbReference>
<feature type="domain" description="Carrier" evidence="7">
    <location>
        <begin position="1064"/>
        <end position="1139"/>
    </location>
</feature>
<dbReference type="FunFam" id="3.40.50.12780:FF:000012">
    <property type="entry name" value="Non-ribosomal peptide synthetase"/>
    <property type="match status" value="1"/>
</dbReference>
<dbReference type="CDD" id="cd00610">
    <property type="entry name" value="OAT_like"/>
    <property type="match status" value="1"/>
</dbReference>
<dbReference type="Pfam" id="PF00501">
    <property type="entry name" value="AMP-binding"/>
    <property type="match status" value="3"/>
</dbReference>
<dbReference type="GO" id="GO:0005829">
    <property type="term" value="C:cytosol"/>
    <property type="evidence" value="ECO:0007669"/>
    <property type="project" value="TreeGrafter"/>
</dbReference>
<evidence type="ECO:0000313" key="9">
    <source>
        <dbReference type="Proteomes" id="UP000032352"/>
    </source>
</evidence>
<dbReference type="InterPro" id="IPR006162">
    <property type="entry name" value="Ppantetheine_attach_site"/>
</dbReference>
<dbReference type="GO" id="GO:0031177">
    <property type="term" value="F:phosphopantetheine binding"/>
    <property type="evidence" value="ECO:0007669"/>
    <property type="project" value="InterPro"/>
</dbReference>
<evidence type="ECO:0000256" key="4">
    <source>
        <dbReference type="ARBA" id="ARBA00022450"/>
    </source>
</evidence>
<dbReference type="Gene3D" id="3.30.300.30">
    <property type="match status" value="2"/>
</dbReference>
<dbReference type="FunFam" id="3.30.300.30:FF:000010">
    <property type="entry name" value="Enterobactin synthetase component F"/>
    <property type="match status" value="2"/>
</dbReference>
<dbReference type="CDD" id="cd19531">
    <property type="entry name" value="LCL_NRPS-like"/>
    <property type="match status" value="2"/>
</dbReference>
<reference evidence="8 9" key="2">
    <citation type="journal article" date="2022" name="Mar. Drugs">
        <title>Bioassay-Guided Fractionation Leads to the Detection of Cholic Acid Generated by the Rare Thalassomonas sp.</title>
        <authorList>
            <person name="Pheiffer F."/>
            <person name="Schneider Y.K."/>
            <person name="Hansen E.H."/>
            <person name="Andersen J.H."/>
            <person name="Isaksson J."/>
            <person name="Busche T."/>
            <person name="R C."/>
            <person name="Kalinowski J."/>
            <person name="Zyl L.V."/>
            <person name="Trindade M."/>
        </authorList>
    </citation>
    <scope>NUCLEOTIDE SEQUENCE [LARGE SCALE GENOMIC DNA]</scope>
    <source>
        <strain evidence="8 9">XOM25</strain>
    </source>
</reference>
<dbReference type="GO" id="GO:0030170">
    <property type="term" value="F:pyridoxal phosphate binding"/>
    <property type="evidence" value="ECO:0007669"/>
    <property type="project" value="InterPro"/>
</dbReference>
<reference evidence="8 9" key="1">
    <citation type="journal article" date="2015" name="Genome Announc.">
        <title>Draft Genome Sequences of Marine Isolates of Thalassomonas viridans and Thalassomonas actiniarum.</title>
        <authorList>
            <person name="Olonade I."/>
            <person name="van Zyl L.J."/>
            <person name="Trindade M."/>
        </authorList>
    </citation>
    <scope>NUCLEOTIDE SEQUENCE [LARGE SCALE GENOMIC DNA]</scope>
    <source>
        <strain evidence="8 9">XOM25</strain>
    </source>
</reference>
<keyword evidence="6" id="KW-0663">Pyridoxal phosphate</keyword>
<dbReference type="Pfam" id="PF00668">
    <property type="entry name" value="Condensation"/>
    <property type="match status" value="2"/>
</dbReference>
<dbReference type="Proteomes" id="UP000032352">
    <property type="component" value="Chromosome pTvir"/>
</dbReference>
<evidence type="ECO:0000313" key="8">
    <source>
        <dbReference type="EMBL" id="WDE09222.1"/>
    </source>
</evidence>
<dbReference type="CDD" id="cd05930">
    <property type="entry name" value="A_NRPS"/>
    <property type="match status" value="1"/>
</dbReference>
<dbReference type="Pfam" id="PF00550">
    <property type="entry name" value="PP-binding"/>
    <property type="match status" value="2"/>
</dbReference>
<dbReference type="PROSITE" id="PS00600">
    <property type="entry name" value="AA_TRANSFER_CLASS_3"/>
    <property type="match status" value="1"/>
</dbReference>
<dbReference type="Gene3D" id="1.10.10.1830">
    <property type="entry name" value="Non-ribosomal peptide synthase, adenylation domain"/>
    <property type="match status" value="1"/>
</dbReference>
<evidence type="ECO:0000259" key="7">
    <source>
        <dbReference type="PROSITE" id="PS50075"/>
    </source>
</evidence>